<feature type="domain" description="ANTAR" evidence="5">
    <location>
        <begin position="167"/>
        <end position="228"/>
    </location>
</feature>
<dbReference type="PROSITE" id="PS50921">
    <property type="entry name" value="ANTAR"/>
    <property type="match status" value="1"/>
</dbReference>
<keyword evidence="1" id="KW-0808">Transferase</keyword>
<dbReference type="Gene3D" id="1.10.10.10">
    <property type="entry name" value="Winged helix-like DNA-binding domain superfamily/Winged helix DNA-binding domain"/>
    <property type="match status" value="1"/>
</dbReference>
<dbReference type="SUPFAM" id="SSF52172">
    <property type="entry name" value="CheY-like"/>
    <property type="match status" value="1"/>
</dbReference>
<reference evidence="7" key="1">
    <citation type="submission" date="2023-07" db="EMBL/GenBank/DDBJ databases">
        <title>Description of three actinobacteria isolated from air of manufacturing shop in a pharmaceutical factory.</title>
        <authorList>
            <person name="Zhang D.-F."/>
        </authorList>
    </citation>
    <scope>NUCLEOTIDE SEQUENCE [LARGE SCALE GENOMIC DNA]</scope>
    <source>
        <strain evidence="7">CCTCC AB 207010</strain>
    </source>
</reference>
<dbReference type="Proteomes" id="UP001260872">
    <property type="component" value="Unassembled WGS sequence"/>
</dbReference>
<keyword evidence="4" id="KW-0804">Transcription</keyword>
<dbReference type="SMART" id="SM01012">
    <property type="entry name" value="ANTAR"/>
    <property type="match status" value="1"/>
</dbReference>
<dbReference type="EMBL" id="JAVKGT010000009">
    <property type="protein sequence ID" value="MDR5711498.1"/>
    <property type="molecule type" value="Genomic_DNA"/>
</dbReference>
<dbReference type="SMART" id="SM00065">
    <property type="entry name" value="GAF"/>
    <property type="match status" value="1"/>
</dbReference>
<keyword evidence="7" id="KW-1185">Reference proteome</keyword>
<dbReference type="PIRSF" id="PIRSF036625">
    <property type="entry name" value="GAF_ANTAR"/>
    <property type="match status" value="1"/>
</dbReference>
<keyword evidence="2" id="KW-0418">Kinase</keyword>
<evidence type="ECO:0000256" key="3">
    <source>
        <dbReference type="ARBA" id="ARBA00023015"/>
    </source>
</evidence>
<protein>
    <submittedName>
        <fullName evidence="6">GAF and ANTAR domain-containing protein</fullName>
    </submittedName>
</protein>
<dbReference type="Pfam" id="PF03861">
    <property type="entry name" value="ANTAR"/>
    <property type="match status" value="1"/>
</dbReference>
<dbReference type="Gene3D" id="3.30.450.40">
    <property type="match status" value="1"/>
</dbReference>
<gene>
    <name evidence="6" type="ORF">RH857_05040</name>
</gene>
<dbReference type="InterPro" id="IPR036388">
    <property type="entry name" value="WH-like_DNA-bd_sf"/>
</dbReference>
<dbReference type="InterPro" id="IPR005561">
    <property type="entry name" value="ANTAR"/>
</dbReference>
<keyword evidence="3" id="KW-0805">Transcription regulation</keyword>
<sequence length="248" mass="26980">MDAILTPDPSVSLYDLLVQDHDFSTFLDSLARASAEHLSQHRPVLCGVTLTRARRNVVVASSSEQVALMDEIQINVGDGPCLHAQRTHTLVHVPDTDSEHRWPDYLAAVRSNRLRSILAVPLELEGPTTAAANFYCTEPHAFSERDIETALLYTRMASQVVGIALRIAASQEDAEHRRRAMESRTSINVAVGVIMGQNRCTQEEAFAILQQASSNRNMKLRVLAEELIGGIGQPAPITAFDASAGAAG</sequence>
<organism evidence="6 7">
    <name type="scientific">Nesterenkonia flava</name>
    <dbReference type="NCBI Taxonomy" id="469799"/>
    <lineage>
        <taxon>Bacteria</taxon>
        <taxon>Bacillati</taxon>
        <taxon>Actinomycetota</taxon>
        <taxon>Actinomycetes</taxon>
        <taxon>Micrococcales</taxon>
        <taxon>Micrococcaceae</taxon>
        <taxon>Nesterenkonia</taxon>
    </lineage>
</organism>
<name>A0ABU1FTJ2_9MICC</name>
<evidence type="ECO:0000256" key="4">
    <source>
        <dbReference type="ARBA" id="ARBA00023163"/>
    </source>
</evidence>
<dbReference type="Pfam" id="PF13185">
    <property type="entry name" value="GAF_2"/>
    <property type="match status" value="1"/>
</dbReference>
<accession>A0ABU1FTJ2</accession>
<evidence type="ECO:0000259" key="5">
    <source>
        <dbReference type="PROSITE" id="PS50921"/>
    </source>
</evidence>
<dbReference type="InterPro" id="IPR003018">
    <property type="entry name" value="GAF"/>
</dbReference>
<proteinExistence type="predicted"/>
<dbReference type="RefSeq" id="WP_310536878.1">
    <property type="nucleotide sequence ID" value="NZ_BAAAOC010000091.1"/>
</dbReference>
<dbReference type="SUPFAM" id="SSF55781">
    <property type="entry name" value="GAF domain-like"/>
    <property type="match status" value="1"/>
</dbReference>
<dbReference type="InterPro" id="IPR011006">
    <property type="entry name" value="CheY-like_superfamily"/>
</dbReference>
<evidence type="ECO:0000313" key="7">
    <source>
        <dbReference type="Proteomes" id="UP001260872"/>
    </source>
</evidence>
<evidence type="ECO:0000256" key="1">
    <source>
        <dbReference type="ARBA" id="ARBA00022679"/>
    </source>
</evidence>
<evidence type="ECO:0000256" key="2">
    <source>
        <dbReference type="ARBA" id="ARBA00022777"/>
    </source>
</evidence>
<comment type="caution">
    <text evidence="6">The sequence shown here is derived from an EMBL/GenBank/DDBJ whole genome shotgun (WGS) entry which is preliminary data.</text>
</comment>
<evidence type="ECO:0000313" key="6">
    <source>
        <dbReference type="EMBL" id="MDR5711498.1"/>
    </source>
</evidence>
<dbReference type="InterPro" id="IPR012074">
    <property type="entry name" value="GAF_ANTAR"/>
</dbReference>
<dbReference type="InterPro" id="IPR029016">
    <property type="entry name" value="GAF-like_dom_sf"/>
</dbReference>